<dbReference type="EMBL" id="JANJQO010000051">
    <property type="protein sequence ID" value="KAJ2982932.1"/>
    <property type="molecule type" value="Genomic_DNA"/>
</dbReference>
<organism evidence="1 2">
    <name type="scientific">Zarea fungicola</name>
    <dbReference type="NCBI Taxonomy" id="93591"/>
    <lineage>
        <taxon>Eukaryota</taxon>
        <taxon>Fungi</taxon>
        <taxon>Dikarya</taxon>
        <taxon>Ascomycota</taxon>
        <taxon>Pezizomycotina</taxon>
        <taxon>Sordariomycetes</taxon>
        <taxon>Hypocreomycetidae</taxon>
        <taxon>Hypocreales</taxon>
        <taxon>Cordycipitaceae</taxon>
        <taxon>Zarea</taxon>
    </lineage>
</organism>
<evidence type="ECO:0000313" key="2">
    <source>
        <dbReference type="Proteomes" id="UP001143910"/>
    </source>
</evidence>
<sequence length="166" mass="17743">MSRLRLAAALFTALSVASSLPSDDMGPGDIYLQPENDSMQVHYDGLLYHLTPDDIEALSNPDGGNWTRPDAMPNFVIDDGVTLIFNGGNDTLLDKRSGNRALTAYNGWNCAASAIVNNWNFGCGTGCITVNSNSVAYSVSVYQSGTGGPHPTASMWQWGTVKGTYN</sequence>
<keyword evidence="2" id="KW-1185">Reference proteome</keyword>
<evidence type="ECO:0000313" key="1">
    <source>
        <dbReference type="EMBL" id="KAJ2982932.1"/>
    </source>
</evidence>
<gene>
    <name evidence="1" type="ORF">NQ176_g1067</name>
</gene>
<proteinExistence type="predicted"/>
<dbReference type="Proteomes" id="UP001143910">
    <property type="component" value="Unassembled WGS sequence"/>
</dbReference>
<comment type="caution">
    <text evidence="1">The sequence shown here is derived from an EMBL/GenBank/DDBJ whole genome shotgun (WGS) entry which is preliminary data.</text>
</comment>
<protein>
    <submittedName>
        <fullName evidence="1">Uncharacterized protein</fullName>
    </submittedName>
</protein>
<reference evidence="1" key="1">
    <citation type="submission" date="2022-08" db="EMBL/GenBank/DDBJ databases">
        <title>Genome Sequence of Lecanicillium fungicola.</title>
        <authorList>
            <person name="Buettner E."/>
        </authorList>
    </citation>
    <scope>NUCLEOTIDE SEQUENCE</scope>
    <source>
        <strain evidence="1">Babe33</strain>
    </source>
</reference>
<accession>A0ACC1NUE2</accession>
<name>A0ACC1NUE2_9HYPO</name>